<gene>
    <name evidence="7" type="ORF">LSG31_19235</name>
</gene>
<name>A0ABY4CL50_9BACL</name>
<dbReference type="SUPFAM" id="SSF53383">
    <property type="entry name" value="PLP-dependent transferases"/>
    <property type="match status" value="1"/>
</dbReference>
<dbReference type="InterPro" id="IPR027619">
    <property type="entry name" value="C-S_lyase_PatB-like"/>
</dbReference>
<dbReference type="RefSeq" id="WP_347436671.1">
    <property type="nucleotide sequence ID" value="NZ_CP089291.1"/>
</dbReference>
<proteinExistence type="inferred from homology"/>
<dbReference type="PANTHER" id="PTHR43525:SF1">
    <property type="entry name" value="PROTEIN MALY"/>
    <property type="match status" value="1"/>
</dbReference>
<evidence type="ECO:0000256" key="1">
    <source>
        <dbReference type="ARBA" id="ARBA00001933"/>
    </source>
</evidence>
<dbReference type="Pfam" id="PF00155">
    <property type="entry name" value="Aminotran_1_2"/>
    <property type="match status" value="1"/>
</dbReference>
<evidence type="ECO:0000313" key="8">
    <source>
        <dbReference type="Proteomes" id="UP000830167"/>
    </source>
</evidence>
<dbReference type="InterPro" id="IPR004839">
    <property type="entry name" value="Aminotransferase_I/II_large"/>
</dbReference>
<keyword evidence="8" id="KW-1185">Reference proteome</keyword>
<accession>A0ABY4CL50</accession>
<evidence type="ECO:0000256" key="5">
    <source>
        <dbReference type="ARBA" id="ARBA00037974"/>
    </source>
</evidence>
<keyword evidence="4" id="KW-0456">Lyase</keyword>
<dbReference type="Gene3D" id="3.40.640.10">
    <property type="entry name" value="Type I PLP-dependent aspartate aminotransferase-like (Major domain)"/>
    <property type="match status" value="1"/>
</dbReference>
<evidence type="ECO:0000313" key="7">
    <source>
        <dbReference type="EMBL" id="UOF89976.1"/>
    </source>
</evidence>
<sequence length="392" mass="44505">MDDQFDNVLNRFNTHSMKWDQLNKLFGSTDVLPMWVADMDFVSALAIRTAIDKVTEHGVFGYPFVPDTLREAIQSWLGRRHNWPVETDWFVFCPGVVTTLALSIETFSEPGDKIIIQPPVYPPFKRTVEMTGRELVNNPLIWQDDKYVMDYDGLEQLIDAQTKILVLCNPHNPVGRVWTKEELQKLGEICEKHGVMILSDEIHCDIVYPDHPFTPFASVRESFAQHSLTCMAATKTFNIAGLPFSYAVIPNATLRRKFQQALLRYALHMFNSVAIAATEAAYQDGEPWLDQLLQYLKGNVDTLLAFVKERIPEIRAIRPEGTYLIWLDFRALELSDTQLGEFLTKEAKVGLNLGHTFGAGGEGFARINIGCPRTTLLEGLSRIEAAVQRIKR</sequence>
<dbReference type="InterPro" id="IPR015424">
    <property type="entry name" value="PyrdxlP-dep_Trfase"/>
</dbReference>
<dbReference type="InterPro" id="IPR015421">
    <property type="entry name" value="PyrdxlP-dep_Trfase_major"/>
</dbReference>
<keyword evidence="7" id="KW-0032">Aminotransferase</keyword>
<keyword evidence="7" id="KW-0808">Transferase</keyword>
<evidence type="ECO:0000259" key="6">
    <source>
        <dbReference type="Pfam" id="PF00155"/>
    </source>
</evidence>
<dbReference type="Gene3D" id="3.90.1150.10">
    <property type="entry name" value="Aspartate Aminotransferase, domain 1"/>
    <property type="match status" value="1"/>
</dbReference>
<comment type="cofactor">
    <cofactor evidence="1">
        <name>pyridoxal 5'-phosphate</name>
        <dbReference type="ChEBI" id="CHEBI:597326"/>
    </cofactor>
</comment>
<protein>
    <recommendedName>
        <fullName evidence="2">cysteine-S-conjugate beta-lyase</fullName>
        <ecNumber evidence="2">4.4.1.13</ecNumber>
    </recommendedName>
</protein>
<dbReference type="NCBIfam" id="TIGR04350">
    <property type="entry name" value="C_S_lyase_PatB"/>
    <property type="match status" value="1"/>
</dbReference>
<evidence type="ECO:0000256" key="2">
    <source>
        <dbReference type="ARBA" id="ARBA00012224"/>
    </source>
</evidence>
<dbReference type="PANTHER" id="PTHR43525">
    <property type="entry name" value="PROTEIN MALY"/>
    <property type="match status" value="1"/>
</dbReference>
<organism evidence="7 8">
    <name type="scientific">Fodinisporobacter ferrooxydans</name>
    <dbReference type="NCBI Taxonomy" id="2901836"/>
    <lineage>
        <taxon>Bacteria</taxon>
        <taxon>Bacillati</taxon>
        <taxon>Bacillota</taxon>
        <taxon>Bacilli</taxon>
        <taxon>Bacillales</taxon>
        <taxon>Alicyclobacillaceae</taxon>
        <taxon>Fodinisporobacter</taxon>
    </lineage>
</organism>
<reference evidence="7" key="1">
    <citation type="submission" date="2021-12" db="EMBL/GenBank/DDBJ databases">
        <title>Alicyclobacillaceae gen. nov., sp. nov., isolated from chalcocite enrichment system.</title>
        <authorList>
            <person name="Jiang Z."/>
        </authorList>
    </citation>
    <scope>NUCLEOTIDE SEQUENCE</scope>
    <source>
        <strain evidence="7">MYW30-H2</strain>
    </source>
</reference>
<dbReference type="GO" id="GO:0008483">
    <property type="term" value="F:transaminase activity"/>
    <property type="evidence" value="ECO:0007669"/>
    <property type="project" value="UniProtKB-KW"/>
</dbReference>
<dbReference type="EC" id="4.4.1.13" evidence="2"/>
<dbReference type="CDD" id="cd00609">
    <property type="entry name" value="AAT_like"/>
    <property type="match status" value="1"/>
</dbReference>
<dbReference type="InterPro" id="IPR051798">
    <property type="entry name" value="Class-II_PLP-Dep_Aminotrans"/>
</dbReference>
<dbReference type="EMBL" id="CP089291">
    <property type="protein sequence ID" value="UOF89976.1"/>
    <property type="molecule type" value="Genomic_DNA"/>
</dbReference>
<comment type="similarity">
    <text evidence="5">Belongs to the class-II pyridoxal-phosphate-dependent aminotransferase family. MalY/PatB cystathionine beta-lyase subfamily.</text>
</comment>
<feature type="domain" description="Aminotransferase class I/classII large" evidence="6">
    <location>
        <begin position="56"/>
        <end position="383"/>
    </location>
</feature>
<dbReference type="InterPro" id="IPR015422">
    <property type="entry name" value="PyrdxlP-dep_Trfase_small"/>
</dbReference>
<evidence type="ECO:0000256" key="4">
    <source>
        <dbReference type="ARBA" id="ARBA00023239"/>
    </source>
</evidence>
<dbReference type="Proteomes" id="UP000830167">
    <property type="component" value="Chromosome"/>
</dbReference>
<evidence type="ECO:0000256" key="3">
    <source>
        <dbReference type="ARBA" id="ARBA00022898"/>
    </source>
</evidence>
<keyword evidence="3" id="KW-0663">Pyridoxal phosphate</keyword>